<evidence type="ECO:0000313" key="1">
    <source>
        <dbReference type="EMBL" id="SDJ79142.1"/>
    </source>
</evidence>
<dbReference type="Proteomes" id="UP000199682">
    <property type="component" value="Unassembled WGS sequence"/>
</dbReference>
<evidence type="ECO:0000313" key="2">
    <source>
        <dbReference type="Proteomes" id="UP000199682"/>
    </source>
</evidence>
<organism evidence="1 2">
    <name type="scientific">Lentzea albidocapillata subsp. violacea</name>
    <dbReference type="NCBI Taxonomy" id="128104"/>
    <lineage>
        <taxon>Bacteria</taxon>
        <taxon>Bacillati</taxon>
        <taxon>Actinomycetota</taxon>
        <taxon>Actinomycetes</taxon>
        <taxon>Pseudonocardiales</taxon>
        <taxon>Pseudonocardiaceae</taxon>
        <taxon>Lentzea</taxon>
    </lineage>
</organism>
<proteinExistence type="predicted"/>
<accession>A0A1G8WLA4</accession>
<reference evidence="2" key="1">
    <citation type="submission" date="2016-10" db="EMBL/GenBank/DDBJ databases">
        <authorList>
            <person name="Varghese N."/>
            <person name="Submissions S."/>
        </authorList>
    </citation>
    <scope>NUCLEOTIDE SEQUENCE [LARGE SCALE GENOMIC DNA]</scope>
    <source>
        <strain evidence="2">DSM 44796</strain>
    </source>
</reference>
<dbReference type="AlphaFoldDB" id="A0A1G8WLA4"/>
<dbReference type="EMBL" id="FNET01000003">
    <property type="protein sequence ID" value="SDJ79142.1"/>
    <property type="molecule type" value="Genomic_DNA"/>
</dbReference>
<gene>
    <name evidence="1" type="ORF">SAMN04488074_103232</name>
</gene>
<sequence length="231" mass="26101">MRFYIELRFTGEAKFYIEIGRRMSSIIAPYITAWSAEQDLPCVLVERPDHSIGYANELLSDRDRHGVLWRQTALRHRIGRPEFARVHPSRQRRAMELLLCQVCGGSADRNDDGVLWLQRDCRDDWPQWPNGMASVEPPVCVPCVPIARRMCPALQRGAVTVRVRDCPVVGVRGVFYRQSVLAPTAAKAGNFAFDDPAVRRVLASALIRELRGCVIVPLEEVSGTMTRSLSR</sequence>
<dbReference type="RefSeq" id="WP_090005352.1">
    <property type="nucleotide sequence ID" value="NZ_FNET01000003.1"/>
</dbReference>
<name>A0A1G8WLA4_9PSEU</name>
<protein>
    <submittedName>
        <fullName evidence="1">Uncharacterized protein</fullName>
    </submittedName>
</protein>